<name>A0ABR3Y956_9PEZI</name>
<comment type="caution">
    <text evidence="1">The sequence shown here is derived from an EMBL/GenBank/DDBJ whole genome shotgun (WGS) entry which is preliminary data.</text>
</comment>
<organism evidence="1 2">
    <name type="scientific">Phialemonium thermophilum</name>
    <dbReference type="NCBI Taxonomy" id="223376"/>
    <lineage>
        <taxon>Eukaryota</taxon>
        <taxon>Fungi</taxon>
        <taxon>Dikarya</taxon>
        <taxon>Ascomycota</taxon>
        <taxon>Pezizomycotina</taxon>
        <taxon>Sordariomycetes</taxon>
        <taxon>Sordariomycetidae</taxon>
        <taxon>Cephalothecales</taxon>
        <taxon>Cephalothecaceae</taxon>
        <taxon>Phialemonium</taxon>
    </lineage>
</organism>
<dbReference type="EMBL" id="JAZHXJ010000001">
    <property type="protein sequence ID" value="KAL1884307.1"/>
    <property type="molecule type" value="Genomic_DNA"/>
</dbReference>
<proteinExistence type="predicted"/>
<protein>
    <submittedName>
        <fullName evidence="1">Uncharacterized protein</fullName>
    </submittedName>
</protein>
<accession>A0ABR3Y956</accession>
<keyword evidence="2" id="KW-1185">Reference proteome</keyword>
<evidence type="ECO:0000313" key="2">
    <source>
        <dbReference type="Proteomes" id="UP001586593"/>
    </source>
</evidence>
<dbReference type="Proteomes" id="UP001586593">
    <property type="component" value="Unassembled WGS sequence"/>
</dbReference>
<gene>
    <name evidence="1" type="ORF">VTK73DRAFT_1</name>
</gene>
<evidence type="ECO:0000313" key="1">
    <source>
        <dbReference type="EMBL" id="KAL1884307.1"/>
    </source>
</evidence>
<reference evidence="1 2" key="1">
    <citation type="journal article" date="2024" name="Commun. Biol.">
        <title>Comparative genomic analysis of thermophilic fungi reveals convergent evolutionary adaptations and gene losses.</title>
        <authorList>
            <person name="Steindorff A.S."/>
            <person name="Aguilar-Pontes M.V."/>
            <person name="Robinson A.J."/>
            <person name="Andreopoulos B."/>
            <person name="LaButti K."/>
            <person name="Kuo A."/>
            <person name="Mondo S."/>
            <person name="Riley R."/>
            <person name="Otillar R."/>
            <person name="Haridas S."/>
            <person name="Lipzen A."/>
            <person name="Grimwood J."/>
            <person name="Schmutz J."/>
            <person name="Clum A."/>
            <person name="Reid I.D."/>
            <person name="Moisan M.C."/>
            <person name="Butler G."/>
            <person name="Nguyen T.T.M."/>
            <person name="Dewar K."/>
            <person name="Conant G."/>
            <person name="Drula E."/>
            <person name="Henrissat B."/>
            <person name="Hansel C."/>
            <person name="Singer S."/>
            <person name="Hutchinson M.I."/>
            <person name="de Vries R.P."/>
            <person name="Natvig D.O."/>
            <person name="Powell A.J."/>
            <person name="Tsang A."/>
            <person name="Grigoriev I.V."/>
        </authorList>
    </citation>
    <scope>NUCLEOTIDE SEQUENCE [LARGE SCALE GENOMIC DNA]</scope>
    <source>
        <strain evidence="1 2">ATCC 24622</strain>
    </source>
</reference>
<sequence length="73" mass="8184">MASSYFSRGRQPCRSMNLKPTRELLRKHLAHMLGMMRDPSVCFFRTKGASMTSGGSETSVLGTILLRWSSDDT</sequence>